<evidence type="ECO:0000313" key="3">
    <source>
        <dbReference type="Proteomes" id="UP001200110"/>
    </source>
</evidence>
<accession>A0ABS9IU47</accession>
<keyword evidence="3" id="KW-1185">Reference proteome</keyword>
<dbReference type="RefSeq" id="WP_236998334.1">
    <property type="nucleotide sequence ID" value="NZ_JAKKOR010000008.1"/>
</dbReference>
<dbReference type="Gene3D" id="3.20.100.30">
    <property type="entry name" value="VTC, catalytic tunnel domain"/>
    <property type="match status" value="1"/>
</dbReference>
<dbReference type="InterPro" id="IPR042267">
    <property type="entry name" value="VTC_sf"/>
</dbReference>
<sequence>MARFRFSRTVRKDPGAAAEEELVEHPGSGFRETASRLHSFNRYEIKYFIDELDVPALRDELAEHMDTDPHSPTGGYPVTSLYYDTQSLRFYWEKIEGLKFRRKVRVRLYGPPSECNSDTPVQVEIKQRVNRVTQKRRIELPYGDARRWLNGGEELDFAPGQRGFADEVSMLVGNLDLRPIVTTGYLREAFVGREADTGLRVTIDHKVHGRDRDFDFAAGGENRFIIPPNLAIVELKANERVPYWTTDLTARLNMSVIRVSKYCQSVEAFDLAPRSKLGSPEFVAPDGDAGIVPAGVLDGKDFDVTSIDDLIPSADRVGCSLSINNHSQR</sequence>
<name>A0ABS9IU47_9ACTN</name>
<dbReference type="InterPro" id="IPR018966">
    <property type="entry name" value="VTC_domain"/>
</dbReference>
<dbReference type="Pfam" id="PF09359">
    <property type="entry name" value="VTC"/>
    <property type="match status" value="1"/>
</dbReference>
<feature type="domain" description="VTC" evidence="1">
    <location>
        <begin position="41"/>
        <end position="268"/>
    </location>
</feature>
<dbReference type="Proteomes" id="UP001200110">
    <property type="component" value="Unassembled WGS sequence"/>
</dbReference>
<gene>
    <name evidence="2" type="ORF">L5G33_11555</name>
</gene>
<dbReference type="EMBL" id="JAKKOR010000008">
    <property type="protein sequence ID" value="MCF8589095.1"/>
    <property type="molecule type" value="Genomic_DNA"/>
</dbReference>
<proteinExistence type="predicted"/>
<protein>
    <submittedName>
        <fullName evidence="2">Polyphosphate polymerase domain-containing protein</fullName>
    </submittedName>
</protein>
<dbReference type="CDD" id="cd07750">
    <property type="entry name" value="PolyPPase_VTC_like"/>
    <property type="match status" value="1"/>
</dbReference>
<comment type="caution">
    <text evidence="2">The sequence shown here is derived from an EMBL/GenBank/DDBJ whole genome shotgun (WGS) entry which is preliminary data.</text>
</comment>
<organism evidence="2 3">
    <name type="scientific">Gordonia liuliyuniae</name>
    <dbReference type="NCBI Taxonomy" id="2911517"/>
    <lineage>
        <taxon>Bacteria</taxon>
        <taxon>Bacillati</taxon>
        <taxon>Actinomycetota</taxon>
        <taxon>Actinomycetes</taxon>
        <taxon>Mycobacteriales</taxon>
        <taxon>Gordoniaceae</taxon>
        <taxon>Gordonia</taxon>
    </lineage>
</organism>
<evidence type="ECO:0000313" key="2">
    <source>
        <dbReference type="EMBL" id="MCF8589095.1"/>
    </source>
</evidence>
<evidence type="ECO:0000259" key="1">
    <source>
        <dbReference type="Pfam" id="PF09359"/>
    </source>
</evidence>
<reference evidence="2 3" key="1">
    <citation type="submission" date="2022-01" db="EMBL/GenBank/DDBJ databases">
        <authorList>
            <person name="Huang Y."/>
        </authorList>
    </citation>
    <scope>NUCLEOTIDE SEQUENCE [LARGE SCALE GENOMIC DNA]</scope>
    <source>
        <strain evidence="2 3">HY366</strain>
    </source>
</reference>